<name>A0A4Y7I516_PAPSO</name>
<dbReference type="EMBL" id="CM010715">
    <property type="protein sequence ID" value="RZC43864.1"/>
    <property type="molecule type" value="Genomic_DNA"/>
</dbReference>
<dbReference type="AlphaFoldDB" id="A0A4Y7I516"/>
<organism evidence="1 2">
    <name type="scientific">Papaver somniferum</name>
    <name type="common">Opium poppy</name>
    <dbReference type="NCBI Taxonomy" id="3469"/>
    <lineage>
        <taxon>Eukaryota</taxon>
        <taxon>Viridiplantae</taxon>
        <taxon>Streptophyta</taxon>
        <taxon>Embryophyta</taxon>
        <taxon>Tracheophyta</taxon>
        <taxon>Spermatophyta</taxon>
        <taxon>Magnoliopsida</taxon>
        <taxon>Ranunculales</taxon>
        <taxon>Papaveraceae</taxon>
        <taxon>Papaveroideae</taxon>
        <taxon>Papaver</taxon>
    </lineage>
</organism>
<dbReference type="Gramene" id="RZC43864">
    <property type="protein sequence ID" value="RZC43864"/>
    <property type="gene ID" value="C5167_036815"/>
</dbReference>
<protein>
    <submittedName>
        <fullName evidence="1">Uncharacterized protein</fullName>
    </submittedName>
</protein>
<proteinExistence type="predicted"/>
<sequence length="67" mass="7965">MKMPWEEMEMKMETKQVKVLREKKWRGCRMKDEDTTGGLQGIGVWVLVPFSRMKRGFCGLRREGMPE</sequence>
<accession>A0A4Y7I516</accession>
<evidence type="ECO:0000313" key="2">
    <source>
        <dbReference type="Proteomes" id="UP000316621"/>
    </source>
</evidence>
<reference evidence="1 2" key="1">
    <citation type="journal article" date="2018" name="Science">
        <title>The opium poppy genome and morphinan production.</title>
        <authorList>
            <person name="Guo L."/>
            <person name="Winzer T."/>
            <person name="Yang X."/>
            <person name="Li Y."/>
            <person name="Ning Z."/>
            <person name="He Z."/>
            <person name="Teodor R."/>
            <person name="Lu Y."/>
            <person name="Bowser T.A."/>
            <person name="Graham I.A."/>
            <person name="Ye K."/>
        </authorList>
    </citation>
    <scope>NUCLEOTIDE SEQUENCE [LARGE SCALE GENOMIC DNA]</scope>
    <source>
        <strain evidence="2">cv. HN1</strain>
        <tissue evidence="1">Leaves</tissue>
    </source>
</reference>
<keyword evidence="2" id="KW-1185">Reference proteome</keyword>
<gene>
    <name evidence="1" type="ORF">C5167_036815</name>
</gene>
<evidence type="ECO:0000313" key="1">
    <source>
        <dbReference type="EMBL" id="RZC43864.1"/>
    </source>
</evidence>
<dbReference type="Proteomes" id="UP000316621">
    <property type="component" value="Chromosome 1"/>
</dbReference>